<evidence type="ECO:0000256" key="5">
    <source>
        <dbReference type="ARBA" id="ARBA00023242"/>
    </source>
</evidence>
<evidence type="ECO:0000313" key="12">
    <source>
        <dbReference type="Proteomes" id="UP000077202"/>
    </source>
</evidence>
<dbReference type="InterPro" id="IPR031719">
    <property type="entry name" value="H2_M"/>
</dbReference>
<feature type="region of interest" description="Disordered" evidence="7">
    <location>
        <begin position="620"/>
        <end position="735"/>
    </location>
</feature>
<sequence length="735" mass="81116">MAGDGNEEGQGGEPRFTTLLHPNRDLATNWTVDVGKQLETYLAELASIGIFDDGQCPLNFAEAALLIQGSIQVYSRKVEYLHALVLQALNFLGQKKQGEDGSSSSQNGDTNEDLGEENEEEFLNLDDIHEETNIDILDEGVSSVHSAVKIPASLLTVEADPVDMSGEAGELATYEIATSTMHRMFLLLDPCDLETVDRFLDYPNERGEKGGVPPTPGSAIPQKTPRTQVLTPCGRTGSALKRANPGTPYASEGGCGINTENEWQGDGGYGDMNWDDPNKDRQDEVCSAAGEVAKGAQSDDYVDPWAPLNPHEPGTLPIQPFKKGVTQRKKPRLKKGRNIPPVASRTGVCFPEFLKALQARERVERADRRHYGLDEMPSFENLRSSFLNSDAGLPADVANEQFDVFGDEPGESELEHDNIAAPVFEDPDNIESVTLNTSHIFDRPDSPQHVSRATDNSNPDLNVPCFEDGRGEEELSFEELCRTHLDSMLRKLSEAHVRTGLASRVTKWKNKIEATLVEQDSRPPFDIHEYGDRLLEELATIAARKEEEEEIQESFTYLVRGQERDQVARSFSALLQLVNNGNVTIDKGEFGSESYCFTGDKPFTVKLLTSQNQHEGMFKNMIPAKSKSKAPRPHQSTDRSRGKQQTFRVVHEKSSLVSNLGSPGCPSGSRSSLAISVSPGSVRSGRKRRQTVSSKRGNPEKENRISSTPLHTTPSKLTPDGRHRSRRKPLVKLVQ</sequence>
<dbReference type="PANTHER" id="PTHR14324">
    <property type="entry name" value="CONDENSIN-2 COMPLEX SUBUNIT H2"/>
    <property type="match status" value="1"/>
</dbReference>
<dbReference type="GO" id="GO:0003682">
    <property type="term" value="F:chromatin binding"/>
    <property type="evidence" value="ECO:0007669"/>
    <property type="project" value="TreeGrafter"/>
</dbReference>
<evidence type="ECO:0000256" key="4">
    <source>
        <dbReference type="ARBA" id="ARBA00023067"/>
    </source>
</evidence>
<feature type="region of interest" description="Disordered" evidence="7">
    <location>
        <begin position="204"/>
        <end position="256"/>
    </location>
</feature>
<dbReference type="EMBL" id="LVLJ01002688">
    <property type="protein sequence ID" value="OAE24014.1"/>
    <property type="molecule type" value="Genomic_DNA"/>
</dbReference>
<keyword evidence="4" id="KW-0226">DNA condensation</keyword>
<gene>
    <name evidence="11" type="ORF">AXG93_4079s1020</name>
</gene>
<accession>A0A176VT48</accession>
<dbReference type="InterPro" id="IPR031739">
    <property type="entry name" value="Ncaph2"/>
</dbReference>
<comment type="similarity">
    <text evidence="2">Belongs to the CND2 H2 (condensin-2 subunit 2) family.</text>
</comment>
<dbReference type="GO" id="GO:0005634">
    <property type="term" value="C:nucleus"/>
    <property type="evidence" value="ECO:0007669"/>
    <property type="project" value="UniProtKB-SubCell"/>
</dbReference>
<feature type="domain" description="Condensin II complex subunit H2 N-terminal" evidence="8">
    <location>
        <begin position="15"/>
        <end position="128"/>
    </location>
</feature>
<comment type="subcellular location">
    <subcellularLocation>
        <location evidence="1">Nucleus</location>
    </subcellularLocation>
</comment>
<feature type="compositionally biased region" description="Basic residues" evidence="7">
    <location>
        <begin position="723"/>
        <end position="735"/>
    </location>
</feature>
<evidence type="ECO:0000256" key="1">
    <source>
        <dbReference type="ARBA" id="ARBA00004123"/>
    </source>
</evidence>
<dbReference type="GO" id="GO:0010032">
    <property type="term" value="P:meiotic chromosome condensation"/>
    <property type="evidence" value="ECO:0007669"/>
    <property type="project" value="TreeGrafter"/>
</dbReference>
<evidence type="ECO:0000256" key="6">
    <source>
        <dbReference type="ARBA" id="ARBA00030479"/>
    </source>
</evidence>
<feature type="region of interest" description="Disordered" evidence="7">
    <location>
        <begin position="439"/>
        <end position="462"/>
    </location>
</feature>
<organism evidence="11 12">
    <name type="scientific">Marchantia polymorpha subsp. ruderalis</name>
    <dbReference type="NCBI Taxonomy" id="1480154"/>
    <lineage>
        <taxon>Eukaryota</taxon>
        <taxon>Viridiplantae</taxon>
        <taxon>Streptophyta</taxon>
        <taxon>Embryophyta</taxon>
        <taxon>Marchantiophyta</taxon>
        <taxon>Marchantiopsida</taxon>
        <taxon>Marchantiidae</taxon>
        <taxon>Marchantiales</taxon>
        <taxon>Marchantiaceae</taxon>
        <taxon>Marchantia</taxon>
    </lineage>
</organism>
<feature type="compositionally biased region" description="Low complexity" evidence="7">
    <location>
        <begin position="661"/>
        <end position="672"/>
    </location>
</feature>
<dbReference type="Proteomes" id="UP000077202">
    <property type="component" value="Unassembled WGS sequence"/>
</dbReference>
<dbReference type="Pfam" id="PF06278">
    <property type="entry name" value="CNDH2_N"/>
    <property type="match status" value="1"/>
</dbReference>
<feature type="compositionally biased region" description="Polar residues" evidence="7">
    <location>
        <begin position="100"/>
        <end position="109"/>
    </location>
</feature>
<evidence type="ECO:0000256" key="3">
    <source>
        <dbReference type="ARBA" id="ARBA00016903"/>
    </source>
</evidence>
<name>A0A176VT48_MARPO</name>
<evidence type="ECO:0000256" key="7">
    <source>
        <dbReference type="SAM" id="MobiDB-lite"/>
    </source>
</evidence>
<dbReference type="Pfam" id="PF16869">
    <property type="entry name" value="CNDH2_M"/>
    <property type="match status" value="1"/>
</dbReference>
<keyword evidence="12" id="KW-1185">Reference proteome</keyword>
<evidence type="ECO:0000256" key="2">
    <source>
        <dbReference type="ARBA" id="ARBA00007844"/>
    </source>
</evidence>
<evidence type="ECO:0000259" key="8">
    <source>
        <dbReference type="Pfam" id="PF06278"/>
    </source>
</evidence>
<feature type="region of interest" description="Disordered" evidence="7">
    <location>
        <begin position="96"/>
        <end position="117"/>
    </location>
</feature>
<feature type="domain" description="Condensin-2 complex subunit H2 C-terminal" evidence="9">
    <location>
        <begin position="476"/>
        <end position="616"/>
    </location>
</feature>
<feature type="compositionally biased region" description="Polar residues" evidence="7">
    <location>
        <begin position="448"/>
        <end position="460"/>
    </location>
</feature>
<evidence type="ECO:0000259" key="10">
    <source>
        <dbReference type="Pfam" id="PF16869"/>
    </source>
</evidence>
<protein>
    <recommendedName>
        <fullName evidence="3">Condensin-2 complex subunit H2</fullName>
    </recommendedName>
    <alternativeName>
        <fullName evidence="6">Non-SMC condensin II complex subunit H2</fullName>
    </alternativeName>
</protein>
<feature type="compositionally biased region" description="Polar residues" evidence="7">
    <location>
        <begin position="705"/>
        <end position="716"/>
    </location>
</feature>
<dbReference type="InterPro" id="IPR009378">
    <property type="entry name" value="H2_N"/>
</dbReference>
<comment type="caution">
    <text evidence="11">The sequence shown here is derived from an EMBL/GenBank/DDBJ whole genome shotgun (WGS) entry which is preliminary data.</text>
</comment>
<dbReference type="AlphaFoldDB" id="A0A176VT48"/>
<dbReference type="GO" id="GO:0051306">
    <property type="term" value="P:mitotic sister chromatid separation"/>
    <property type="evidence" value="ECO:0007669"/>
    <property type="project" value="TreeGrafter"/>
</dbReference>
<feature type="domain" description="Condensin II complex subunit H2 middle" evidence="10">
    <location>
        <begin position="149"/>
        <end position="280"/>
    </location>
</feature>
<dbReference type="PANTHER" id="PTHR14324:SF3">
    <property type="entry name" value="CONDENSIN-2 COMPLEX SUBUNIT H2"/>
    <property type="match status" value="1"/>
</dbReference>
<reference evidence="11" key="1">
    <citation type="submission" date="2016-03" db="EMBL/GenBank/DDBJ databases">
        <title>Mechanisms controlling the formation of the plant cell surface in tip-growing cells are functionally conserved among land plants.</title>
        <authorList>
            <person name="Honkanen S."/>
            <person name="Jones V.A."/>
            <person name="Morieri G."/>
            <person name="Champion C."/>
            <person name="Hetherington A.J."/>
            <person name="Kelly S."/>
            <person name="Saint-Marcoux D."/>
            <person name="Proust H."/>
            <person name="Prescott H."/>
            <person name="Dolan L."/>
        </authorList>
    </citation>
    <scope>NUCLEOTIDE SEQUENCE [LARGE SCALE GENOMIC DNA]</scope>
    <source>
        <tissue evidence="11">Whole gametophyte</tissue>
    </source>
</reference>
<keyword evidence="5" id="KW-0539">Nucleus</keyword>
<feature type="compositionally biased region" description="Basic residues" evidence="7">
    <location>
        <begin position="325"/>
        <end position="337"/>
    </location>
</feature>
<evidence type="ECO:0000313" key="11">
    <source>
        <dbReference type="EMBL" id="OAE24014.1"/>
    </source>
</evidence>
<evidence type="ECO:0000259" key="9">
    <source>
        <dbReference type="Pfam" id="PF16858"/>
    </source>
</evidence>
<dbReference type="GO" id="GO:0000796">
    <property type="term" value="C:condensin complex"/>
    <property type="evidence" value="ECO:0007669"/>
    <property type="project" value="TreeGrafter"/>
</dbReference>
<proteinExistence type="inferred from homology"/>
<feature type="region of interest" description="Disordered" evidence="7">
    <location>
        <begin position="311"/>
        <end position="340"/>
    </location>
</feature>
<dbReference type="InterPro" id="IPR031737">
    <property type="entry name" value="CNDH2_C"/>
</dbReference>
<dbReference type="Pfam" id="PF16858">
    <property type="entry name" value="CNDH2_C"/>
    <property type="match status" value="1"/>
</dbReference>